<feature type="non-terminal residue" evidence="2">
    <location>
        <position position="1"/>
    </location>
</feature>
<evidence type="ECO:0000313" key="2">
    <source>
        <dbReference type="EMBL" id="CAK0838317.1"/>
    </source>
</evidence>
<reference evidence="2" key="1">
    <citation type="submission" date="2023-10" db="EMBL/GenBank/DDBJ databases">
        <authorList>
            <person name="Chen Y."/>
            <person name="Shah S."/>
            <person name="Dougan E. K."/>
            <person name="Thang M."/>
            <person name="Chan C."/>
        </authorList>
    </citation>
    <scope>NUCLEOTIDE SEQUENCE [LARGE SCALE GENOMIC DNA]</scope>
</reference>
<feature type="region of interest" description="Disordered" evidence="1">
    <location>
        <begin position="1"/>
        <end position="44"/>
    </location>
</feature>
<feature type="compositionally biased region" description="Basic and acidic residues" evidence="1">
    <location>
        <begin position="34"/>
        <end position="43"/>
    </location>
</feature>
<evidence type="ECO:0000313" key="3">
    <source>
        <dbReference type="Proteomes" id="UP001189429"/>
    </source>
</evidence>
<organism evidence="2 3">
    <name type="scientific">Prorocentrum cordatum</name>
    <dbReference type="NCBI Taxonomy" id="2364126"/>
    <lineage>
        <taxon>Eukaryota</taxon>
        <taxon>Sar</taxon>
        <taxon>Alveolata</taxon>
        <taxon>Dinophyceae</taxon>
        <taxon>Prorocentrales</taxon>
        <taxon>Prorocentraceae</taxon>
        <taxon>Prorocentrum</taxon>
    </lineage>
</organism>
<evidence type="ECO:0000256" key="1">
    <source>
        <dbReference type="SAM" id="MobiDB-lite"/>
    </source>
</evidence>
<sequence>GRLPEEEGASLPLGRALLLGGRGQVGRRPAPPLQERRPGRDEAQGVAVVVRPVWRPA</sequence>
<accession>A0ABN9T075</accession>
<name>A0ABN9T075_9DINO</name>
<dbReference type="EMBL" id="CAUYUJ010014215">
    <property type="protein sequence ID" value="CAK0838317.1"/>
    <property type="molecule type" value="Genomic_DNA"/>
</dbReference>
<protein>
    <submittedName>
        <fullName evidence="2">Uncharacterized protein</fullName>
    </submittedName>
</protein>
<keyword evidence="3" id="KW-1185">Reference proteome</keyword>
<feature type="non-terminal residue" evidence="2">
    <location>
        <position position="57"/>
    </location>
</feature>
<proteinExistence type="predicted"/>
<comment type="caution">
    <text evidence="2">The sequence shown here is derived from an EMBL/GenBank/DDBJ whole genome shotgun (WGS) entry which is preliminary data.</text>
</comment>
<dbReference type="Proteomes" id="UP001189429">
    <property type="component" value="Unassembled WGS sequence"/>
</dbReference>
<gene>
    <name evidence="2" type="ORF">PCOR1329_LOCUS34293</name>
</gene>